<dbReference type="EMBL" id="JACHGB010000003">
    <property type="protein sequence ID" value="MBB5271337.1"/>
    <property type="molecule type" value="Genomic_DNA"/>
</dbReference>
<reference evidence="1 2" key="1">
    <citation type="submission" date="2020-08" db="EMBL/GenBank/DDBJ databases">
        <title>Genomic Encyclopedia of Type Strains, Phase IV (KMG-IV): sequencing the most valuable type-strain genomes for metagenomic binning, comparative biology and taxonomic classification.</title>
        <authorList>
            <person name="Goeker M."/>
        </authorList>
    </citation>
    <scope>NUCLEOTIDE SEQUENCE [LARGE SCALE GENOMIC DNA]</scope>
    <source>
        <strain evidence="1 2">DSM 29781</strain>
    </source>
</reference>
<proteinExistence type="predicted"/>
<protein>
    <submittedName>
        <fullName evidence="1">Uncharacterized protein</fullName>
    </submittedName>
</protein>
<comment type="caution">
    <text evidence="1">The sequence shown here is derived from an EMBL/GenBank/DDBJ whole genome shotgun (WGS) entry which is preliminary data.</text>
</comment>
<sequence length="155" mass="15265">MPFTNSNDYLTGRKPTVFPAGAEVVAVRYPIALVAADLDENDIGAVGTLPAGCVPVGVLVDSDDLDTNAQPTIALAVGVLNATGDDLSTAAADGGAAWGTGLTVAQAGGQVQVLSKALSRVAATGADRTVALKVTTAAATKAAGTVGVTLLYRAA</sequence>
<dbReference type="Proteomes" id="UP000532440">
    <property type="component" value="Unassembled WGS sequence"/>
</dbReference>
<organism evidence="1 2">
    <name type="scientific">Quisquiliibacterium transsilvanicum</name>
    <dbReference type="NCBI Taxonomy" id="1549638"/>
    <lineage>
        <taxon>Bacteria</taxon>
        <taxon>Pseudomonadati</taxon>
        <taxon>Pseudomonadota</taxon>
        <taxon>Betaproteobacteria</taxon>
        <taxon>Burkholderiales</taxon>
        <taxon>Burkholderiaceae</taxon>
        <taxon>Quisquiliibacterium</taxon>
    </lineage>
</organism>
<evidence type="ECO:0000313" key="2">
    <source>
        <dbReference type="Proteomes" id="UP000532440"/>
    </source>
</evidence>
<keyword evidence="2" id="KW-1185">Reference proteome</keyword>
<name>A0A7W8HFV3_9BURK</name>
<dbReference type="RefSeq" id="WP_183965625.1">
    <property type="nucleotide sequence ID" value="NZ_BAABEW010000001.1"/>
</dbReference>
<accession>A0A7W8HFV3</accession>
<evidence type="ECO:0000313" key="1">
    <source>
        <dbReference type="EMBL" id="MBB5271337.1"/>
    </source>
</evidence>
<gene>
    <name evidence="1" type="ORF">HNQ70_001347</name>
</gene>
<dbReference type="AlphaFoldDB" id="A0A7W8HFV3"/>